<accession>A8N0S1</accession>
<feature type="compositionally biased region" description="Acidic residues" evidence="6">
    <location>
        <begin position="689"/>
        <end position="701"/>
    </location>
</feature>
<dbReference type="GO" id="GO:0005634">
    <property type="term" value="C:nucleus"/>
    <property type="evidence" value="ECO:0007669"/>
    <property type="project" value="UniProtKB-SubCell"/>
</dbReference>
<feature type="compositionally biased region" description="Acidic residues" evidence="6">
    <location>
        <begin position="1080"/>
        <end position="1094"/>
    </location>
</feature>
<evidence type="ECO:0000313" key="8">
    <source>
        <dbReference type="EMBL" id="EAU93305.2"/>
    </source>
</evidence>
<feature type="region of interest" description="Disordered" evidence="6">
    <location>
        <begin position="620"/>
        <end position="758"/>
    </location>
</feature>
<dbReference type="PROSITE" id="PS51192">
    <property type="entry name" value="HELICASE_ATP_BIND_1"/>
    <property type="match status" value="1"/>
</dbReference>
<evidence type="ECO:0000256" key="1">
    <source>
        <dbReference type="ARBA" id="ARBA00022741"/>
    </source>
</evidence>
<dbReference type="eggNOG" id="KOG0354">
    <property type="taxonomic scope" value="Eukaryota"/>
</dbReference>
<keyword evidence="4" id="KW-0067">ATP-binding</keyword>
<keyword evidence="2" id="KW-0378">Hydrolase</keyword>
<comment type="similarity">
    <text evidence="5">Belongs to the DEAD box helicase family. DEAH subfamily. FANCM sub-subfamily.</text>
</comment>
<dbReference type="EMBL" id="AACS02000001">
    <property type="protein sequence ID" value="EAU93305.2"/>
    <property type="molecule type" value="Genomic_DNA"/>
</dbReference>
<dbReference type="GO" id="GO:0016887">
    <property type="term" value="F:ATP hydrolysis activity"/>
    <property type="evidence" value="ECO:0007669"/>
    <property type="project" value="RHEA"/>
</dbReference>
<dbReference type="SMART" id="SM00487">
    <property type="entry name" value="DEXDc"/>
    <property type="match status" value="1"/>
</dbReference>
<dbReference type="KEGG" id="cci:CC1G_08618"/>
<dbReference type="VEuPathDB" id="FungiDB:CC1G_08618"/>
<feature type="compositionally biased region" description="Basic and acidic residues" evidence="6">
    <location>
        <begin position="1045"/>
        <end position="1059"/>
    </location>
</feature>
<comment type="catalytic activity">
    <reaction evidence="5">
        <text>ATP + H2O = ADP + phosphate + H(+)</text>
        <dbReference type="Rhea" id="RHEA:13065"/>
        <dbReference type="ChEBI" id="CHEBI:15377"/>
        <dbReference type="ChEBI" id="CHEBI:15378"/>
        <dbReference type="ChEBI" id="CHEBI:30616"/>
        <dbReference type="ChEBI" id="CHEBI:43474"/>
        <dbReference type="ChEBI" id="CHEBI:456216"/>
        <dbReference type="EC" id="3.6.4.12"/>
    </reaction>
</comment>
<keyword evidence="3" id="KW-0347">Helicase</keyword>
<dbReference type="PANTHER" id="PTHR14025:SF20">
    <property type="entry name" value="FANCONI ANEMIA GROUP M PROTEIN"/>
    <property type="match status" value="1"/>
</dbReference>
<dbReference type="OMA" id="HWIYPLN"/>
<keyword evidence="1" id="KW-0547">Nucleotide-binding</keyword>
<feature type="region of interest" description="Disordered" evidence="6">
    <location>
        <begin position="770"/>
        <end position="815"/>
    </location>
</feature>
<dbReference type="InParanoid" id="A8N0S1"/>
<gene>
    <name evidence="8" type="ORF">CC1G_08618</name>
</gene>
<protein>
    <recommendedName>
        <fullName evidence="5">ATP-dependent DNA helicase</fullName>
        <ecNumber evidence="5">3.6.4.12</ecNumber>
    </recommendedName>
</protein>
<dbReference type="EC" id="3.6.4.12" evidence="5"/>
<feature type="compositionally biased region" description="Low complexity" evidence="6">
    <location>
        <begin position="23"/>
        <end position="35"/>
    </location>
</feature>
<dbReference type="GO" id="GO:0003676">
    <property type="term" value="F:nucleic acid binding"/>
    <property type="evidence" value="ECO:0007669"/>
    <property type="project" value="InterPro"/>
</dbReference>
<dbReference type="GO" id="GO:0005524">
    <property type="term" value="F:ATP binding"/>
    <property type="evidence" value="ECO:0007669"/>
    <property type="project" value="UniProtKB-UniRule"/>
</dbReference>
<keyword evidence="9" id="KW-1185">Reference proteome</keyword>
<feature type="region of interest" description="Disordered" evidence="6">
    <location>
        <begin position="23"/>
        <end position="58"/>
    </location>
</feature>
<feature type="region of interest" description="Disordered" evidence="6">
    <location>
        <begin position="845"/>
        <end position="1197"/>
    </location>
</feature>
<feature type="region of interest" description="Disordered" evidence="6">
    <location>
        <begin position="115"/>
        <end position="141"/>
    </location>
</feature>
<dbReference type="GO" id="GO:0006281">
    <property type="term" value="P:DNA repair"/>
    <property type="evidence" value="ECO:0007669"/>
    <property type="project" value="UniProtKB-UniRule"/>
</dbReference>
<reference evidence="8 9" key="1">
    <citation type="journal article" date="2010" name="Proc. Natl. Acad. Sci. U.S.A.">
        <title>Insights into evolution of multicellular fungi from the assembled chromosomes of the mushroom Coprinopsis cinerea (Coprinus cinereus).</title>
        <authorList>
            <person name="Stajich J.E."/>
            <person name="Wilke S.K."/>
            <person name="Ahren D."/>
            <person name="Au C.H."/>
            <person name="Birren B.W."/>
            <person name="Borodovsky M."/>
            <person name="Burns C."/>
            <person name="Canback B."/>
            <person name="Casselton L.A."/>
            <person name="Cheng C.K."/>
            <person name="Deng J."/>
            <person name="Dietrich F.S."/>
            <person name="Fargo D.C."/>
            <person name="Farman M.L."/>
            <person name="Gathman A.C."/>
            <person name="Goldberg J."/>
            <person name="Guigo R."/>
            <person name="Hoegger P.J."/>
            <person name="Hooker J.B."/>
            <person name="Huggins A."/>
            <person name="James T.Y."/>
            <person name="Kamada T."/>
            <person name="Kilaru S."/>
            <person name="Kodira C."/>
            <person name="Kues U."/>
            <person name="Kupfer D."/>
            <person name="Kwan H.S."/>
            <person name="Lomsadze A."/>
            <person name="Li W."/>
            <person name="Lilly W.W."/>
            <person name="Ma L.J."/>
            <person name="Mackey A.J."/>
            <person name="Manning G."/>
            <person name="Martin F."/>
            <person name="Muraguchi H."/>
            <person name="Natvig D.O."/>
            <person name="Palmerini H."/>
            <person name="Ramesh M.A."/>
            <person name="Rehmeyer C.J."/>
            <person name="Roe B.A."/>
            <person name="Shenoy N."/>
            <person name="Stanke M."/>
            <person name="Ter-Hovhannisyan V."/>
            <person name="Tunlid A."/>
            <person name="Velagapudi R."/>
            <person name="Vision T.J."/>
            <person name="Zeng Q."/>
            <person name="Zolan M.E."/>
            <person name="Pukkila P.J."/>
        </authorList>
    </citation>
    <scope>NUCLEOTIDE SEQUENCE [LARGE SCALE GENOMIC DNA]</scope>
    <source>
        <strain evidence="9">Okayama-7 / 130 / ATCC MYA-4618 / FGSC 9003</strain>
    </source>
</reference>
<dbReference type="STRING" id="240176.A8N0S1"/>
<sequence length="1197" mass="132777">MSSDGYFDDDFDAEALEAIDAIEAAALAEPPRQHQAPPPPAPRPQPPARTRSLAADSSIDISFDFDERDLEAVDVAVQEVYSRPPAAPVAGPSTSSTRQFTRTNSNNLVQTTLFGGVVPTHPPSASRPPRSTQLERTRSGSRNLFGQQAKKVKKWDHTAFAETGRKTKKKGKKKLGEWFAIDCHIQSHMGRVVLRPWPPPMKLKPDLLEAKHWIYPTNRPKRDYQYNIAKHCLYENTLVALPTGLGKTFIAGVVMLNYYRWYPEGKIIFLAVTKPLVAQQIEACHDTCGIPGSDGVELTGEVASSLRVRYWEEKRVFYMTPQTLESDLKSGICDPSDVVLLVIATPGNKVETVQHVIDGLRISHIEIRNESSLDIKPYIFEKAVKTHIIRPTGEVAQIRDMLIKYIDLTGCISACYDYLDEIRKIDGVGDKKPIWKDDPDFKAIMAKLDEIAAQGGASHPKMEKLKDILINYFGSRMQDPDADNPENADRSCVIVFSSYRAVVEEIVKELDGHKPLIRAAAFVGQATDKKGRKGLTQKKQQAVQRFGRTGRKRSGEVHLLLAEAREEANMDTAKANYMEVQKVITNGDLYELYCDVPRLLPDNIRPECVEKVMEIQPYVREAPFTRPPKNTDGKRAPKRKRNDDPGRNIPPGMSADFQSANSIWKQFKKKKVEEEPDSIPEETRPFEELGQDGESDEEIEEGALGVLRRAQSEKVASTAKKKTKSSGSGLRRSKTDAPPKKKQAKGKGKAKEEGVIGKLSEISCSQLAKLGESDEDDMEIEGLATSSLAPARSLSSGSTSRASRYASPSPEKAMDVIDLSDTDEELFPEDKDPVLPRNGIIAALDAIAEEPTSPVEPEPEPTGSLPRPKSPPARNLDDMSWLVDDDDDLDIEIVPSSPPAASSRPLPQFERVEIGDDSIEVSEPVPSFPREVVSKPERQKVSFQEPPKPRATTSSAKSRLKPDMPPPALPARFTTAAQLSSPTTPEAPEPTFPVQIPKRRRIIASVASSDDEDDNEDLRPPPSSQRYLEPVESTPVRPSKRKKSSKPDGKGEKARREKPSLLAKNRNIVFDAEAVHSGDEESEGWSEDEEENEEDRAFIKNSPLTQVSPSYEQTQIYRRSLMTQDPNDTRGPMFMNGPIRGRPFGRMSPGRQWTPSSSPGPDGEGSEPNEYEFGSFVVPDNGDISYEMNSDDAVLDL</sequence>
<dbReference type="SUPFAM" id="SSF52540">
    <property type="entry name" value="P-loop containing nucleoside triphosphate hydrolases"/>
    <property type="match status" value="2"/>
</dbReference>
<evidence type="ECO:0000259" key="7">
    <source>
        <dbReference type="PROSITE" id="PS51192"/>
    </source>
</evidence>
<dbReference type="GeneID" id="6004937"/>
<dbReference type="GO" id="GO:0003678">
    <property type="term" value="F:DNA helicase activity"/>
    <property type="evidence" value="ECO:0007669"/>
    <property type="project" value="UniProtKB-EC"/>
</dbReference>
<feature type="compositionally biased region" description="Polar residues" evidence="6">
    <location>
        <begin position="1102"/>
        <end position="1126"/>
    </location>
</feature>
<comment type="subcellular location">
    <subcellularLocation>
        <location evidence="5">Nucleus</location>
    </subcellularLocation>
</comment>
<comment type="subunit">
    <text evidence="5">Interacts with the MHF histone-fold complex to form the FANCM-MHF complex.</text>
</comment>
<dbReference type="InterPro" id="IPR027417">
    <property type="entry name" value="P-loop_NTPase"/>
</dbReference>
<dbReference type="OrthoDB" id="164902at2759"/>
<evidence type="ECO:0000256" key="4">
    <source>
        <dbReference type="ARBA" id="ARBA00022840"/>
    </source>
</evidence>
<comment type="caution">
    <text evidence="8">The sequence shown here is derived from an EMBL/GenBank/DDBJ whole genome shotgun (WGS) entry which is preliminary data.</text>
</comment>
<dbReference type="InterPro" id="IPR014001">
    <property type="entry name" value="Helicase_ATP-bd"/>
</dbReference>
<dbReference type="RefSeq" id="XP_001828472.2">
    <property type="nucleotide sequence ID" value="XM_001828420.2"/>
</dbReference>
<organism evidence="8 9">
    <name type="scientific">Coprinopsis cinerea (strain Okayama-7 / 130 / ATCC MYA-4618 / FGSC 9003)</name>
    <name type="common">Inky cap fungus</name>
    <name type="synonym">Hormographiella aspergillata</name>
    <dbReference type="NCBI Taxonomy" id="240176"/>
    <lineage>
        <taxon>Eukaryota</taxon>
        <taxon>Fungi</taxon>
        <taxon>Dikarya</taxon>
        <taxon>Basidiomycota</taxon>
        <taxon>Agaricomycotina</taxon>
        <taxon>Agaricomycetes</taxon>
        <taxon>Agaricomycetidae</taxon>
        <taxon>Agaricales</taxon>
        <taxon>Agaricineae</taxon>
        <taxon>Psathyrellaceae</taxon>
        <taxon>Coprinopsis</taxon>
    </lineage>
</organism>
<dbReference type="HOGENOM" id="CLU_002513_5_0_1"/>
<evidence type="ECO:0000256" key="2">
    <source>
        <dbReference type="ARBA" id="ARBA00022801"/>
    </source>
</evidence>
<evidence type="ECO:0000256" key="5">
    <source>
        <dbReference type="RuleBase" id="RU367027"/>
    </source>
</evidence>
<dbReference type="Proteomes" id="UP000001861">
    <property type="component" value="Unassembled WGS sequence"/>
</dbReference>
<proteinExistence type="inferred from homology"/>
<dbReference type="InterPro" id="IPR011545">
    <property type="entry name" value="DEAD/DEAH_box_helicase_dom"/>
</dbReference>
<dbReference type="Pfam" id="PF00270">
    <property type="entry name" value="DEAD"/>
    <property type="match status" value="1"/>
</dbReference>
<evidence type="ECO:0000313" key="9">
    <source>
        <dbReference type="Proteomes" id="UP000001861"/>
    </source>
</evidence>
<comment type="function">
    <text evidence="5">ATP-dependent DNA helicase involved in DNA damage repair by homologous recombination and in genome maintenance. Capable of unwinding D-loops. Plays a role in limiting crossover recombinants during mitotic DNA double-strand break (DSB) repair. Component of a FANCM-MHF complex which promotes gene conversion at blocked replication forks, probably by reversal of the stalled fork.</text>
</comment>
<dbReference type="Gene3D" id="3.40.50.300">
    <property type="entry name" value="P-loop containing nucleotide triphosphate hydrolases"/>
    <property type="match status" value="2"/>
</dbReference>
<name>A8N0S1_COPC7</name>
<evidence type="ECO:0000256" key="6">
    <source>
        <dbReference type="SAM" id="MobiDB-lite"/>
    </source>
</evidence>
<feature type="compositionally biased region" description="Polar residues" evidence="6">
    <location>
        <begin position="92"/>
        <end position="103"/>
    </location>
</feature>
<feature type="compositionally biased region" description="Basic and acidic residues" evidence="6">
    <location>
        <begin position="629"/>
        <end position="646"/>
    </location>
</feature>
<feature type="region of interest" description="Disordered" evidence="6">
    <location>
        <begin position="84"/>
        <end position="103"/>
    </location>
</feature>
<feature type="domain" description="Helicase ATP-binding" evidence="7">
    <location>
        <begin position="228"/>
        <end position="364"/>
    </location>
</feature>
<dbReference type="AlphaFoldDB" id="A8N0S1"/>
<feature type="compositionally biased region" description="Pro residues" evidence="6">
    <location>
        <begin position="36"/>
        <end position="47"/>
    </location>
</feature>
<dbReference type="PANTHER" id="PTHR14025">
    <property type="entry name" value="FANCONI ANEMIA GROUP M FANCM FAMILY MEMBER"/>
    <property type="match status" value="1"/>
</dbReference>
<feature type="compositionally biased region" description="Low complexity" evidence="6">
    <location>
        <begin position="791"/>
        <end position="807"/>
    </location>
</feature>
<evidence type="ECO:0000256" key="3">
    <source>
        <dbReference type="ARBA" id="ARBA00022806"/>
    </source>
</evidence>